<dbReference type="EMBL" id="KV744834">
    <property type="protein sequence ID" value="OCK84584.1"/>
    <property type="molecule type" value="Genomic_DNA"/>
</dbReference>
<accession>A0A8E2JJ86</accession>
<dbReference type="PANTHER" id="PTHR12475">
    <property type="match status" value="1"/>
</dbReference>
<sequence length="355" mass="39760">MSALQKLPRIAGVAGVGASITALATQPSFLGYLSRTLGLQVPGGAWKVAAIMLALLNLKNLPFMWHIRLFRALIYHIYFQPTPIHPTALFQPIITSTRTPLVECDYNLHKSNSTYFSDIDISRTHLVTALLRTGIKKASHASHKKHHHGPEVPGEAVHEGSHLVALGAVACCFKREIAPYEKFEIWTRLLTWDRKWMYLVSHLVKPGVVKPAHYTLQPWKRSKGRRDVSAEEEEKRKVQLKSAVFASSIAKYVVKKGRLTIHPEQVLMQAEMLPPKPDGWVYSADKSVPVNGESVEDAVLPAVIANSEEWDWNKIEKERLRGLRIAEMFAGLDGLHEEFDGGKNGALGEFADLLW</sequence>
<dbReference type="Pfam" id="PF13279">
    <property type="entry name" value="4HBT_2"/>
    <property type="match status" value="1"/>
</dbReference>
<dbReference type="Proteomes" id="UP000250266">
    <property type="component" value="Unassembled WGS sequence"/>
</dbReference>
<organism evidence="2 3">
    <name type="scientific">Lepidopterella palustris CBS 459.81</name>
    <dbReference type="NCBI Taxonomy" id="1314670"/>
    <lineage>
        <taxon>Eukaryota</taxon>
        <taxon>Fungi</taxon>
        <taxon>Dikarya</taxon>
        <taxon>Ascomycota</taxon>
        <taxon>Pezizomycotina</taxon>
        <taxon>Dothideomycetes</taxon>
        <taxon>Pleosporomycetidae</taxon>
        <taxon>Mytilinidiales</taxon>
        <taxon>Argynnaceae</taxon>
        <taxon>Lepidopterella</taxon>
    </lineage>
</organism>
<protein>
    <recommendedName>
        <fullName evidence="4">Capsule polysaccharide biosynthesis protein</fullName>
    </recommendedName>
</protein>
<reference evidence="2 3" key="1">
    <citation type="journal article" date="2016" name="Nat. Commun.">
        <title>Ectomycorrhizal ecology is imprinted in the genome of the dominant symbiotic fungus Cenococcum geophilum.</title>
        <authorList>
            <consortium name="DOE Joint Genome Institute"/>
            <person name="Peter M."/>
            <person name="Kohler A."/>
            <person name="Ohm R.A."/>
            <person name="Kuo A."/>
            <person name="Krutzmann J."/>
            <person name="Morin E."/>
            <person name="Arend M."/>
            <person name="Barry K.W."/>
            <person name="Binder M."/>
            <person name="Choi C."/>
            <person name="Clum A."/>
            <person name="Copeland A."/>
            <person name="Grisel N."/>
            <person name="Haridas S."/>
            <person name="Kipfer T."/>
            <person name="LaButti K."/>
            <person name="Lindquist E."/>
            <person name="Lipzen A."/>
            <person name="Maire R."/>
            <person name="Meier B."/>
            <person name="Mihaltcheva S."/>
            <person name="Molinier V."/>
            <person name="Murat C."/>
            <person name="Poggeler S."/>
            <person name="Quandt C.A."/>
            <person name="Sperisen C."/>
            <person name="Tritt A."/>
            <person name="Tisserant E."/>
            <person name="Crous P.W."/>
            <person name="Henrissat B."/>
            <person name="Nehls U."/>
            <person name="Egli S."/>
            <person name="Spatafora J.W."/>
            <person name="Grigoriev I.V."/>
            <person name="Martin F.M."/>
        </authorList>
    </citation>
    <scope>NUCLEOTIDE SEQUENCE [LARGE SCALE GENOMIC DNA]</scope>
    <source>
        <strain evidence="2 3">CBS 459.81</strain>
    </source>
</reference>
<evidence type="ECO:0000313" key="2">
    <source>
        <dbReference type="EMBL" id="OCK84584.1"/>
    </source>
</evidence>
<dbReference type="InterPro" id="IPR029069">
    <property type="entry name" value="HotDog_dom_sf"/>
</dbReference>
<comment type="similarity">
    <text evidence="1">Belongs to the lcsJ thioesterase family.</text>
</comment>
<evidence type="ECO:0000313" key="3">
    <source>
        <dbReference type="Proteomes" id="UP000250266"/>
    </source>
</evidence>
<name>A0A8E2JJ86_9PEZI</name>
<dbReference type="PANTHER" id="PTHR12475:SF4">
    <property type="entry name" value="PROTEIN THEM6"/>
    <property type="match status" value="1"/>
</dbReference>
<dbReference type="OrthoDB" id="265761at2759"/>
<dbReference type="CDD" id="cd00586">
    <property type="entry name" value="4HBT"/>
    <property type="match status" value="1"/>
</dbReference>
<keyword evidence="3" id="KW-1185">Reference proteome</keyword>
<dbReference type="InterPro" id="IPR051490">
    <property type="entry name" value="THEM6_lcsJ_thioesterase"/>
</dbReference>
<dbReference type="AlphaFoldDB" id="A0A8E2JJ86"/>
<proteinExistence type="inferred from homology"/>
<gene>
    <name evidence="2" type="ORF">K432DRAFT_344855</name>
</gene>
<evidence type="ECO:0000256" key="1">
    <source>
        <dbReference type="ARBA" id="ARBA00038476"/>
    </source>
</evidence>
<dbReference type="SUPFAM" id="SSF54637">
    <property type="entry name" value="Thioesterase/thiol ester dehydrase-isomerase"/>
    <property type="match status" value="1"/>
</dbReference>
<evidence type="ECO:0008006" key="4">
    <source>
        <dbReference type="Google" id="ProtNLM"/>
    </source>
</evidence>